<dbReference type="EMBL" id="AGDW01000014">
    <property type="protein sequence ID" value="EMB31096.1"/>
    <property type="molecule type" value="Genomic_DNA"/>
</dbReference>
<name>M2B610_TREDN</name>
<sequence length="188" mass="21956">MLNFQALEQDYNFTTTLKDSSYDSANQIYLTNLSIEVYDFDKIKDEYVRHIIKNYKGLSDDSFRSNDALYRKENRLVFIEFKNGQITSKVEKEKIRSKISESLLILADILNTKLSEIRKDCCYILVYNKKKNSSFEKERNSSINRIGSSIAALSGTNHLINGFYRYKVFFDKVYTINETELEGIVNTL</sequence>
<dbReference type="AlphaFoldDB" id="M2B610"/>
<comment type="caution">
    <text evidence="1">The sequence shown here is derived from an EMBL/GenBank/DDBJ whole genome shotgun (WGS) entry which is preliminary data.</text>
</comment>
<dbReference type="HOGENOM" id="CLU_1440472_0_0_12"/>
<evidence type="ECO:0000313" key="1">
    <source>
        <dbReference type="EMBL" id="EMB31096.1"/>
    </source>
</evidence>
<gene>
    <name evidence="1" type="ORF">HMPREF9725_01145</name>
</gene>
<protein>
    <submittedName>
        <fullName evidence="1">Uncharacterized protein</fullName>
    </submittedName>
</protein>
<reference evidence="1" key="1">
    <citation type="submission" date="2012-01" db="EMBL/GenBank/DDBJ databases">
        <title>The Genome Sequence of Treponema denticola H1-T.</title>
        <authorList>
            <consortium name="The Broad Institute Genome Sequencing Platform"/>
            <person name="Earl A."/>
            <person name="Ward D."/>
            <person name="Feldgarden M."/>
            <person name="Gevers D."/>
            <person name="Blanton J.M."/>
            <person name="Fenno C.J."/>
            <person name="Baranova O.V."/>
            <person name="Mathney J."/>
            <person name="Dewhirst F.E."/>
            <person name="Izard J."/>
            <person name="Young S.K."/>
            <person name="Zeng Q."/>
            <person name="Gargeya S."/>
            <person name="Fitzgerald M."/>
            <person name="Haas B."/>
            <person name="Abouelleil A."/>
            <person name="Alvarado L."/>
            <person name="Arachchi H.M."/>
            <person name="Berlin A."/>
            <person name="Chapman S.B."/>
            <person name="Gearin G."/>
            <person name="Goldberg J."/>
            <person name="Griggs A."/>
            <person name="Gujja S."/>
            <person name="Hansen M."/>
            <person name="Heiman D."/>
            <person name="Howarth C."/>
            <person name="Larimer J."/>
            <person name="Lui A."/>
            <person name="MacDonald P.J.P."/>
            <person name="McCowen C."/>
            <person name="Montmayeur A."/>
            <person name="Murphy C."/>
            <person name="Neiman D."/>
            <person name="Pearson M."/>
            <person name="Priest M."/>
            <person name="Roberts A."/>
            <person name="Saif S."/>
            <person name="Shea T."/>
            <person name="Sisk P."/>
            <person name="Stolte C."/>
            <person name="Sykes S."/>
            <person name="Wortman J."/>
            <person name="Nusbaum C."/>
            <person name="Birren B."/>
        </authorList>
    </citation>
    <scope>NUCLEOTIDE SEQUENCE [LARGE SCALE GENOMIC DNA]</scope>
    <source>
        <strain evidence="1">H1-T</strain>
    </source>
</reference>
<accession>M2B610</accession>
<organism evidence="1">
    <name type="scientific">Treponema denticola H1-T</name>
    <dbReference type="NCBI Taxonomy" id="999431"/>
    <lineage>
        <taxon>Bacteria</taxon>
        <taxon>Pseudomonadati</taxon>
        <taxon>Spirochaetota</taxon>
        <taxon>Spirochaetia</taxon>
        <taxon>Spirochaetales</taxon>
        <taxon>Treponemataceae</taxon>
        <taxon>Treponema</taxon>
    </lineage>
</organism>
<proteinExistence type="predicted"/>
<dbReference type="Proteomes" id="UP000011708">
    <property type="component" value="Chromosome"/>
</dbReference>
<dbReference type="PATRIC" id="fig|999431.4.peg.1174"/>
<dbReference type="RefSeq" id="WP_002688375.1">
    <property type="nucleotide sequence ID" value="NZ_CM001794.1"/>
</dbReference>